<proteinExistence type="predicted"/>
<dbReference type="GO" id="GO:0036424">
    <property type="term" value="F:L-phosphoserine phosphatase activity"/>
    <property type="evidence" value="ECO:0007669"/>
    <property type="project" value="TreeGrafter"/>
</dbReference>
<evidence type="ECO:0000256" key="10">
    <source>
        <dbReference type="ARBA" id="ARBA00048523"/>
    </source>
</evidence>
<dbReference type="GO" id="GO:0005737">
    <property type="term" value="C:cytoplasm"/>
    <property type="evidence" value="ECO:0007669"/>
    <property type="project" value="TreeGrafter"/>
</dbReference>
<gene>
    <name evidence="12" type="ORF">Pan54_15900</name>
</gene>
<keyword evidence="11" id="KW-0732">Signal</keyword>
<evidence type="ECO:0000256" key="2">
    <source>
        <dbReference type="ARBA" id="ARBA00005135"/>
    </source>
</evidence>
<keyword evidence="7" id="KW-0460">Magnesium</keyword>
<reference evidence="12 13" key="1">
    <citation type="submission" date="2019-02" db="EMBL/GenBank/DDBJ databases">
        <title>Deep-cultivation of Planctomycetes and their phenomic and genomic characterization uncovers novel biology.</title>
        <authorList>
            <person name="Wiegand S."/>
            <person name="Jogler M."/>
            <person name="Boedeker C."/>
            <person name="Pinto D."/>
            <person name="Vollmers J."/>
            <person name="Rivas-Marin E."/>
            <person name="Kohn T."/>
            <person name="Peeters S.H."/>
            <person name="Heuer A."/>
            <person name="Rast P."/>
            <person name="Oberbeckmann S."/>
            <person name="Bunk B."/>
            <person name="Jeske O."/>
            <person name="Meyerdierks A."/>
            <person name="Storesund J.E."/>
            <person name="Kallscheuer N."/>
            <person name="Luecker S."/>
            <person name="Lage O.M."/>
            <person name="Pohl T."/>
            <person name="Merkel B.J."/>
            <person name="Hornburger P."/>
            <person name="Mueller R.-W."/>
            <person name="Bruemmer F."/>
            <person name="Labrenz M."/>
            <person name="Spormann A.M."/>
            <person name="Op Den Camp H."/>
            <person name="Overmann J."/>
            <person name="Amann R."/>
            <person name="Jetten M.S.M."/>
            <person name="Mascher T."/>
            <person name="Medema M.H."/>
            <person name="Devos D.P."/>
            <person name="Kaster A.-K."/>
            <person name="Ovreas L."/>
            <person name="Rohde M."/>
            <person name="Galperin M.Y."/>
            <person name="Jogler C."/>
        </authorList>
    </citation>
    <scope>NUCLEOTIDE SEQUENCE [LARGE SCALE GENOMIC DNA]</scope>
    <source>
        <strain evidence="12 13">Pan54</strain>
    </source>
</reference>
<dbReference type="Pfam" id="PF12710">
    <property type="entry name" value="HAD"/>
    <property type="match status" value="1"/>
</dbReference>
<evidence type="ECO:0000256" key="1">
    <source>
        <dbReference type="ARBA" id="ARBA00001946"/>
    </source>
</evidence>
<dbReference type="EC" id="3.1.3.3" evidence="3"/>
<keyword evidence="13" id="KW-1185">Reference proteome</keyword>
<accession>A0A5C5XG91</accession>
<dbReference type="InterPro" id="IPR023214">
    <property type="entry name" value="HAD_sf"/>
</dbReference>
<evidence type="ECO:0000256" key="6">
    <source>
        <dbReference type="ARBA" id="ARBA00022801"/>
    </source>
</evidence>
<comment type="catalytic activity">
    <reaction evidence="9">
        <text>O-phospho-L-serine + H2O = L-serine + phosphate</text>
        <dbReference type="Rhea" id="RHEA:21208"/>
        <dbReference type="ChEBI" id="CHEBI:15377"/>
        <dbReference type="ChEBI" id="CHEBI:33384"/>
        <dbReference type="ChEBI" id="CHEBI:43474"/>
        <dbReference type="ChEBI" id="CHEBI:57524"/>
        <dbReference type="EC" id="3.1.3.3"/>
    </reaction>
</comment>
<feature type="signal peptide" evidence="11">
    <location>
        <begin position="1"/>
        <end position="25"/>
    </location>
</feature>
<evidence type="ECO:0000256" key="7">
    <source>
        <dbReference type="ARBA" id="ARBA00022842"/>
    </source>
</evidence>
<sequence precursor="true">MKTIFAAMKTIFAAIVLYTSSNCIASDPLPSWNDGTARDAIIDFVECSTKDGCINYIDPQDRIAVFDNDGTLWSEQPVYFQLMFAIDRVKEMAKEHPEWKSEQPFQAVLENDMEELKTSGKEGLMKIMAVTHAGMSTDEFAEIVHNWITTAKHPQKNMLYKDMVYQPMLELLDYLREHEFKTYIFSGGGIEFMRVFAEEVYGIPPEQVIGSSIVTKYELQDGVPVLIRQPKIDFIDDKEGKPISINKFLGKRPVAAFGNSDGDLQMLQWTTVGKGSRFGLIVHHTDGDREWAYDRESAIGRLDKAFTEAKAKGWTIVDMKQDWKTIYPEK</sequence>
<dbReference type="PANTHER" id="PTHR43344">
    <property type="entry name" value="PHOSPHOSERINE PHOSPHATASE"/>
    <property type="match status" value="1"/>
</dbReference>
<dbReference type="SUPFAM" id="SSF56784">
    <property type="entry name" value="HAD-like"/>
    <property type="match status" value="1"/>
</dbReference>
<evidence type="ECO:0000313" key="12">
    <source>
        <dbReference type="EMBL" id="TWT60862.1"/>
    </source>
</evidence>
<keyword evidence="5" id="KW-0479">Metal-binding</keyword>
<protein>
    <recommendedName>
        <fullName evidence="3">phosphoserine phosphatase</fullName>
        <ecNumber evidence="3">3.1.3.3</ecNumber>
    </recommendedName>
</protein>
<evidence type="ECO:0000256" key="9">
    <source>
        <dbReference type="ARBA" id="ARBA00048138"/>
    </source>
</evidence>
<dbReference type="PANTHER" id="PTHR43344:SF2">
    <property type="entry name" value="PHOSPHOSERINE PHOSPHATASE"/>
    <property type="match status" value="1"/>
</dbReference>
<dbReference type="EMBL" id="SJPG01000001">
    <property type="protein sequence ID" value="TWT60862.1"/>
    <property type="molecule type" value="Genomic_DNA"/>
</dbReference>
<dbReference type="InterPro" id="IPR036412">
    <property type="entry name" value="HAD-like_sf"/>
</dbReference>
<evidence type="ECO:0000256" key="5">
    <source>
        <dbReference type="ARBA" id="ARBA00022723"/>
    </source>
</evidence>
<dbReference type="Proteomes" id="UP000316095">
    <property type="component" value="Unassembled WGS sequence"/>
</dbReference>
<dbReference type="GO" id="GO:0000287">
    <property type="term" value="F:magnesium ion binding"/>
    <property type="evidence" value="ECO:0007669"/>
    <property type="project" value="TreeGrafter"/>
</dbReference>
<comment type="caution">
    <text evidence="12">The sequence shown here is derived from an EMBL/GenBank/DDBJ whole genome shotgun (WGS) entry which is preliminary data.</text>
</comment>
<evidence type="ECO:0000256" key="11">
    <source>
        <dbReference type="SAM" id="SignalP"/>
    </source>
</evidence>
<name>A0A5C5XG91_9PLAN</name>
<keyword evidence="6 12" id="KW-0378">Hydrolase</keyword>
<dbReference type="InterPro" id="IPR050582">
    <property type="entry name" value="HAD-like_SerB"/>
</dbReference>
<comment type="pathway">
    <text evidence="2">Amino-acid biosynthesis; L-serine biosynthesis; L-serine from 3-phospho-D-glycerate: step 3/3.</text>
</comment>
<feature type="chain" id="PRO_5022849676" description="phosphoserine phosphatase" evidence="11">
    <location>
        <begin position="26"/>
        <end position="330"/>
    </location>
</feature>
<keyword evidence="4" id="KW-0028">Amino-acid biosynthesis</keyword>
<comment type="cofactor">
    <cofactor evidence="1">
        <name>Mg(2+)</name>
        <dbReference type="ChEBI" id="CHEBI:18420"/>
    </cofactor>
</comment>
<evidence type="ECO:0000256" key="8">
    <source>
        <dbReference type="ARBA" id="ARBA00023299"/>
    </source>
</evidence>
<evidence type="ECO:0000256" key="3">
    <source>
        <dbReference type="ARBA" id="ARBA00012640"/>
    </source>
</evidence>
<organism evidence="12 13">
    <name type="scientific">Rubinisphaera italica</name>
    <dbReference type="NCBI Taxonomy" id="2527969"/>
    <lineage>
        <taxon>Bacteria</taxon>
        <taxon>Pseudomonadati</taxon>
        <taxon>Planctomycetota</taxon>
        <taxon>Planctomycetia</taxon>
        <taxon>Planctomycetales</taxon>
        <taxon>Planctomycetaceae</taxon>
        <taxon>Rubinisphaera</taxon>
    </lineage>
</organism>
<keyword evidence="8" id="KW-0718">Serine biosynthesis</keyword>
<dbReference type="Gene3D" id="3.40.50.1000">
    <property type="entry name" value="HAD superfamily/HAD-like"/>
    <property type="match status" value="1"/>
</dbReference>
<dbReference type="AlphaFoldDB" id="A0A5C5XG91"/>
<comment type="catalytic activity">
    <reaction evidence="10">
        <text>O-phospho-D-serine + H2O = D-serine + phosphate</text>
        <dbReference type="Rhea" id="RHEA:24873"/>
        <dbReference type="ChEBI" id="CHEBI:15377"/>
        <dbReference type="ChEBI" id="CHEBI:35247"/>
        <dbReference type="ChEBI" id="CHEBI:43474"/>
        <dbReference type="ChEBI" id="CHEBI:58680"/>
        <dbReference type="EC" id="3.1.3.3"/>
    </reaction>
</comment>
<evidence type="ECO:0000256" key="4">
    <source>
        <dbReference type="ARBA" id="ARBA00022605"/>
    </source>
</evidence>
<dbReference type="GO" id="GO:0006564">
    <property type="term" value="P:L-serine biosynthetic process"/>
    <property type="evidence" value="ECO:0007669"/>
    <property type="project" value="UniProtKB-KW"/>
</dbReference>
<evidence type="ECO:0000313" key="13">
    <source>
        <dbReference type="Proteomes" id="UP000316095"/>
    </source>
</evidence>
<dbReference type="RefSeq" id="WP_242631251.1">
    <property type="nucleotide sequence ID" value="NZ_SJPG01000001.1"/>
</dbReference>